<gene>
    <name evidence="5" type="ORF">LCGC14_1450890</name>
</gene>
<dbReference type="Pfam" id="PF01242">
    <property type="entry name" value="PTPS"/>
    <property type="match status" value="1"/>
</dbReference>
<dbReference type="EMBL" id="LAZR01009995">
    <property type="protein sequence ID" value="KKM69429.1"/>
    <property type="molecule type" value="Genomic_DNA"/>
</dbReference>
<comment type="cofactor">
    <cofactor evidence="1">
        <name>Zn(2+)</name>
        <dbReference type="ChEBI" id="CHEBI:29105"/>
    </cofactor>
</comment>
<sequence length="115" mass="13374">MSWILKVKEKFQAAHFLKEYKGKCEKIHGHTFYVEVGIEVKELDKTGIGIDFTKIKQKLSELLPDHTLLNEVYNFNPSAENLARHFFFELKKHFPVAKVTVWESEDAAATYSENN</sequence>
<dbReference type="GO" id="GO:0046872">
    <property type="term" value="F:metal ion binding"/>
    <property type="evidence" value="ECO:0007669"/>
    <property type="project" value="UniProtKB-KW"/>
</dbReference>
<evidence type="ECO:0000256" key="2">
    <source>
        <dbReference type="ARBA" id="ARBA00022723"/>
    </source>
</evidence>
<organism evidence="5">
    <name type="scientific">marine sediment metagenome</name>
    <dbReference type="NCBI Taxonomy" id="412755"/>
    <lineage>
        <taxon>unclassified sequences</taxon>
        <taxon>metagenomes</taxon>
        <taxon>ecological metagenomes</taxon>
    </lineage>
</organism>
<keyword evidence="3" id="KW-0862">Zinc</keyword>
<evidence type="ECO:0000256" key="4">
    <source>
        <dbReference type="ARBA" id="ARBA00023239"/>
    </source>
</evidence>
<evidence type="ECO:0000313" key="5">
    <source>
        <dbReference type="EMBL" id="KKM69429.1"/>
    </source>
</evidence>
<comment type="caution">
    <text evidence="5">The sequence shown here is derived from an EMBL/GenBank/DDBJ whole genome shotgun (WGS) entry which is preliminary data.</text>
</comment>
<evidence type="ECO:0000256" key="3">
    <source>
        <dbReference type="ARBA" id="ARBA00022833"/>
    </source>
</evidence>
<reference evidence="5" key="1">
    <citation type="journal article" date="2015" name="Nature">
        <title>Complex archaea that bridge the gap between prokaryotes and eukaryotes.</title>
        <authorList>
            <person name="Spang A."/>
            <person name="Saw J.H."/>
            <person name="Jorgensen S.L."/>
            <person name="Zaremba-Niedzwiedzka K."/>
            <person name="Martijn J."/>
            <person name="Lind A.E."/>
            <person name="van Eijk R."/>
            <person name="Schleper C."/>
            <person name="Guy L."/>
            <person name="Ettema T.J."/>
        </authorList>
    </citation>
    <scope>NUCLEOTIDE SEQUENCE</scope>
</reference>
<dbReference type="Gene3D" id="3.30.479.10">
    <property type="entry name" value="6-pyruvoyl tetrahydropterin synthase/QueD"/>
    <property type="match status" value="1"/>
</dbReference>
<dbReference type="PIRSF" id="PIRSF006113">
    <property type="entry name" value="PTP_synth"/>
    <property type="match status" value="1"/>
</dbReference>
<dbReference type="PANTHER" id="PTHR12589:SF7">
    <property type="entry name" value="6-PYRUVOYL TETRAHYDROBIOPTERIN SYNTHASE"/>
    <property type="match status" value="1"/>
</dbReference>
<dbReference type="GO" id="GO:0016829">
    <property type="term" value="F:lyase activity"/>
    <property type="evidence" value="ECO:0007669"/>
    <property type="project" value="UniProtKB-KW"/>
</dbReference>
<dbReference type="PANTHER" id="PTHR12589">
    <property type="entry name" value="PYRUVOYL TETRAHYDROBIOPTERIN SYNTHASE"/>
    <property type="match status" value="1"/>
</dbReference>
<proteinExistence type="predicted"/>
<keyword evidence="2" id="KW-0479">Metal-binding</keyword>
<evidence type="ECO:0008006" key="6">
    <source>
        <dbReference type="Google" id="ProtNLM"/>
    </source>
</evidence>
<protein>
    <recommendedName>
        <fullName evidence="6">6-carboxy-5,6,7,8-tetrahydropterin synthase</fullName>
    </recommendedName>
</protein>
<dbReference type="SUPFAM" id="SSF55620">
    <property type="entry name" value="Tetrahydrobiopterin biosynthesis enzymes-like"/>
    <property type="match status" value="1"/>
</dbReference>
<evidence type="ECO:0000256" key="1">
    <source>
        <dbReference type="ARBA" id="ARBA00001947"/>
    </source>
</evidence>
<accession>A0A0F9JHS9</accession>
<dbReference type="InterPro" id="IPR007115">
    <property type="entry name" value="6-PTP_synth/QueD"/>
</dbReference>
<dbReference type="AlphaFoldDB" id="A0A0F9JHS9"/>
<keyword evidence="4" id="KW-0456">Lyase</keyword>
<name>A0A0F9JHS9_9ZZZZ</name>
<dbReference type="InterPro" id="IPR038418">
    <property type="entry name" value="6-PTP_synth/QueD_sf"/>
</dbReference>